<dbReference type="Araport" id="AT1G36078"/>
<keyword evidence="1" id="KW-0472">Membrane</keyword>
<dbReference type="EMBL" id="CACSHJ010000087">
    <property type="protein sequence ID" value="CAA0268923.1"/>
    <property type="molecule type" value="Genomic_DNA"/>
</dbReference>
<gene>
    <name evidence="2" type="ordered locus">At1g36078</name>
    <name evidence="3" type="ORF">C24_LOCUS3489</name>
</gene>
<organism evidence="3 4">
    <name type="scientific">Arabidopsis thaliana</name>
    <name type="common">Mouse-ear cress</name>
    <dbReference type="NCBI Taxonomy" id="3702"/>
    <lineage>
        <taxon>Eukaryota</taxon>
        <taxon>Viridiplantae</taxon>
        <taxon>Streptophyta</taxon>
        <taxon>Embryophyta</taxon>
        <taxon>Tracheophyta</taxon>
        <taxon>Spermatophyta</taxon>
        <taxon>Magnoliopsida</taxon>
        <taxon>eudicotyledons</taxon>
        <taxon>Gunneridae</taxon>
        <taxon>Pentapetalae</taxon>
        <taxon>rosids</taxon>
        <taxon>malvids</taxon>
        <taxon>Brassicales</taxon>
        <taxon>Brassicaceae</taxon>
        <taxon>Camelineae</taxon>
        <taxon>Arabidopsis</taxon>
    </lineage>
</organism>
<evidence type="ECO:0000313" key="3">
    <source>
        <dbReference type="EMBL" id="CAA0268923.1"/>
    </source>
</evidence>
<dbReference type="KEGG" id="ath:AT1G36078"/>
<reference evidence="3 4" key="1">
    <citation type="submission" date="2019-12" db="EMBL/GenBank/DDBJ databases">
        <authorList>
            <person name="Jiao W.-B."/>
            <person name="Schneeberger K."/>
        </authorList>
    </citation>
    <scope>NUCLEOTIDE SEQUENCE [LARGE SCALE GENOMIC DNA]</scope>
    <source>
        <strain evidence="4">cv. C24</strain>
    </source>
</reference>
<evidence type="ECO:0000313" key="4">
    <source>
        <dbReference type="Proteomes" id="UP000434276"/>
    </source>
</evidence>
<proteinExistence type="predicted"/>
<protein>
    <recommendedName>
        <fullName evidence="5">Transmembrane protein</fullName>
    </recommendedName>
</protein>
<keyword evidence="1" id="KW-1133">Transmembrane helix</keyword>
<evidence type="ECO:0008006" key="5">
    <source>
        <dbReference type="Google" id="ProtNLM"/>
    </source>
</evidence>
<evidence type="ECO:0000256" key="1">
    <source>
        <dbReference type="SAM" id="Phobius"/>
    </source>
</evidence>
<dbReference type="AlphaFoldDB" id="A0A5S9WJL6"/>
<dbReference type="RefSeq" id="NP_001077668.1">
    <property type="nucleotide sequence ID" value="NM_001084199.1"/>
</dbReference>
<feature type="transmembrane region" description="Helical" evidence="1">
    <location>
        <begin position="38"/>
        <end position="62"/>
    </location>
</feature>
<dbReference type="ExpressionAtlas" id="A0A5S9WJL6">
    <property type="expression patterns" value="baseline and differential"/>
</dbReference>
<name>A0A5S9WJL6_ARATH</name>
<evidence type="ECO:0000313" key="2">
    <source>
        <dbReference type="Araport" id="AT1G36078"/>
    </source>
</evidence>
<dbReference type="Proteomes" id="UP000434276">
    <property type="component" value="Unassembled WGS sequence"/>
</dbReference>
<accession>A0A5S9WJL6</accession>
<dbReference type="GeneID" id="5007771"/>
<sequence length="95" mass="10904">MRQHRSRMCIKEGRRRLSSIWPARVSTSRRKRKFFHEFWNIALGVISGHIAAGVACSLAILLSCLPLSSMSGFCSKYLSPVHISFFIDSRNCFFH</sequence>
<keyword evidence="1" id="KW-0812">Transmembrane</keyword>